<protein>
    <submittedName>
        <fullName evidence="1">Uncharacterized protein</fullName>
    </submittedName>
</protein>
<organism evidence="1 2">
    <name type="scientific">Leptolyngbya subtilissima DQ-A4</name>
    <dbReference type="NCBI Taxonomy" id="2933933"/>
    <lineage>
        <taxon>Bacteria</taxon>
        <taxon>Bacillati</taxon>
        <taxon>Cyanobacteriota</taxon>
        <taxon>Cyanophyceae</taxon>
        <taxon>Leptolyngbyales</taxon>
        <taxon>Leptolyngbyaceae</taxon>
        <taxon>Leptolyngbya group</taxon>
        <taxon>Leptolyngbya</taxon>
    </lineage>
</organism>
<evidence type="ECO:0000313" key="2">
    <source>
        <dbReference type="Proteomes" id="UP001482513"/>
    </source>
</evidence>
<name>A0ABV0JYB0_9CYAN</name>
<dbReference type="RefSeq" id="WP_242021368.1">
    <property type="nucleotide sequence ID" value="NZ_JAMPKX010000001.1"/>
</dbReference>
<comment type="caution">
    <text evidence="1">The sequence shown here is derived from an EMBL/GenBank/DDBJ whole genome shotgun (WGS) entry which is preliminary data.</text>
</comment>
<proteinExistence type="predicted"/>
<dbReference type="Proteomes" id="UP001482513">
    <property type="component" value="Unassembled WGS sequence"/>
</dbReference>
<evidence type="ECO:0000313" key="1">
    <source>
        <dbReference type="EMBL" id="MEP0945458.1"/>
    </source>
</evidence>
<dbReference type="EMBL" id="JAMPKX010000001">
    <property type="protein sequence ID" value="MEP0945458.1"/>
    <property type="molecule type" value="Genomic_DNA"/>
</dbReference>
<gene>
    <name evidence="1" type="ORF">NC992_01100</name>
</gene>
<accession>A0ABV0JYB0</accession>
<sequence>MESIKVRQHIEQDGILHLALPVGLADRDVDVMVIYQPVQASASVEISLAAFYGICADDPIVTEERNPTESSTS</sequence>
<reference evidence="1 2" key="1">
    <citation type="submission" date="2022-04" db="EMBL/GenBank/DDBJ databases">
        <title>Positive selection, recombination, and allopatry shape intraspecific diversity of widespread and dominant cyanobacteria.</title>
        <authorList>
            <person name="Wei J."/>
            <person name="Shu W."/>
            <person name="Hu C."/>
        </authorList>
    </citation>
    <scope>NUCLEOTIDE SEQUENCE [LARGE SCALE GENOMIC DNA]</scope>
    <source>
        <strain evidence="1 2">DQ-A4</strain>
    </source>
</reference>
<keyword evidence="2" id="KW-1185">Reference proteome</keyword>